<organism evidence="1 2">
    <name type="scientific">Talaromyces stipitatus (strain ATCC 10500 / CBS 375.48 / QM 6759 / NRRL 1006)</name>
    <name type="common">Penicillium stipitatum</name>
    <dbReference type="NCBI Taxonomy" id="441959"/>
    <lineage>
        <taxon>Eukaryota</taxon>
        <taxon>Fungi</taxon>
        <taxon>Dikarya</taxon>
        <taxon>Ascomycota</taxon>
        <taxon>Pezizomycotina</taxon>
        <taxon>Eurotiomycetes</taxon>
        <taxon>Eurotiomycetidae</taxon>
        <taxon>Eurotiales</taxon>
        <taxon>Trichocomaceae</taxon>
        <taxon>Talaromyces</taxon>
        <taxon>Talaromyces sect. Talaromyces</taxon>
    </lineage>
</organism>
<dbReference type="Proteomes" id="UP000001745">
    <property type="component" value="Unassembled WGS sequence"/>
</dbReference>
<dbReference type="HOGENOM" id="CLU_853048_0_0_1"/>
<evidence type="ECO:0000313" key="2">
    <source>
        <dbReference type="Proteomes" id="UP000001745"/>
    </source>
</evidence>
<evidence type="ECO:0008006" key="3">
    <source>
        <dbReference type="Google" id="ProtNLM"/>
    </source>
</evidence>
<dbReference type="EMBL" id="EQ962652">
    <property type="protein sequence ID" value="EED22712.1"/>
    <property type="molecule type" value="Genomic_DNA"/>
</dbReference>
<name>B8LX62_TALSN</name>
<protein>
    <recommendedName>
        <fullName evidence="3">Tc1-like transposase DDE domain-containing protein</fullName>
    </recommendedName>
</protein>
<dbReference type="VEuPathDB" id="FungiDB:TSTA_062000"/>
<proteinExistence type="predicted"/>
<dbReference type="AlphaFoldDB" id="B8LX62"/>
<dbReference type="OrthoDB" id="5379619at2759"/>
<gene>
    <name evidence="1" type="ORF">TSTA_062000</name>
</gene>
<dbReference type="GeneID" id="8105655"/>
<dbReference type="RefSeq" id="XP_002340099.1">
    <property type="nucleotide sequence ID" value="XM_002340058.1"/>
</dbReference>
<dbReference type="STRING" id="441959.B8LX62"/>
<dbReference type="Gene3D" id="1.25.40.10">
    <property type="entry name" value="Tetratricopeptide repeat domain"/>
    <property type="match status" value="1"/>
</dbReference>
<dbReference type="Pfam" id="PF13374">
    <property type="entry name" value="TPR_10"/>
    <property type="match status" value="1"/>
</dbReference>
<accession>B8LX62</accession>
<sequence length="326" mass="37989">MQVQLQINFSSHFHQNLNTNESERSPEPAKYHGWAGACPGYDQKPTRKNQLRAPMNRLIFSVISWYLWTSQHVINVRDLDEQAGHLCVWHQSKYANFIVTDSIKFCLRMPIMVSFFLVSFRVQQTLQCSRILLSGSSNTGKWPKSKSILVMDNAFFHHSDRIEEMCLRAGVKLVYSICHHTPRIRTPLKSFFAEFKAFVRRNWQVHVKDPHQESFLEWNNEVEKLLAQVMTTQKQVLGPEHPSTLEAEELQVQVMETRKQVLGPRHSVPRPTLKRLQRGTSYRTSEMPNTSEPERIPIMITTLRLLQLNIWKSRAGMEALINDHQS</sequence>
<keyword evidence="2" id="KW-1185">Reference proteome</keyword>
<reference evidence="2" key="1">
    <citation type="journal article" date="2015" name="Genome Announc.">
        <title>Genome sequence of the AIDS-associated pathogen Penicillium marneffei (ATCC18224) and its near taxonomic relative Talaromyces stipitatus (ATCC10500).</title>
        <authorList>
            <person name="Nierman W.C."/>
            <person name="Fedorova-Abrams N.D."/>
            <person name="Andrianopoulos A."/>
        </authorList>
    </citation>
    <scope>NUCLEOTIDE SEQUENCE [LARGE SCALE GENOMIC DNA]</scope>
    <source>
        <strain evidence="2">ATCC 10500 / CBS 375.48 / QM 6759 / NRRL 1006</strain>
    </source>
</reference>
<evidence type="ECO:0000313" key="1">
    <source>
        <dbReference type="EMBL" id="EED22712.1"/>
    </source>
</evidence>
<dbReference type="InParanoid" id="B8LX62"/>
<dbReference type="InterPro" id="IPR011990">
    <property type="entry name" value="TPR-like_helical_dom_sf"/>
</dbReference>